<name>A0A4R1XGN2_ACICA</name>
<proteinExistence type="predicted"/>
<comment type="caution">
    <text evidence="1">The sequence shown here is derived from an EMBL/GenBank/DDBJ whole genome shotgun (WGS) entry which is preliminary data.</text>
</comment>
<keyword evidence="2" id="KW-1185">Reference proteome</keyword>
<organism evidence="1 2">
    <name type="scientific">Acinetobacter calcoaceticus</name>
    <dbReference type="NCBI Taxonomy" id="471"/>
    <lineage>
        <taxon>Bacteria</taxon>
        <taxon>Pseudomonadati</taxon>
        <taxon>Pseudomonadota</taxon>
        <taxon>Gammaproteobacteria</taxon>
        <taxon>Moraxellales</taxon>
        <taxon>Moraxellaceae</taxon>
        <taxon>Acinetobacter</taxon>
        <taxon>Acinetobacter calcoaceticus/baumannii complex</taxon>
    </lineage>
</organism>
<evidence type="ECO:0000313" key="2">
    <source>
        <dbReference type="Proteomes" id="UP000294963"/>
    </source>
</evidence>
<evidence type="ECO:0000313" key="1">
    <source>
        <dbReference type="EMBL" id="TCM62346.1"/>
    </source>
</evidence>
<dbReference type="EMBL" id="SLVJ01000025">
    <property type="protein sequence ID" value="TCM62346.1"/>
    <property type="molecule type" value="Genomic_DNA"/>
</dbReference>
<gene>
    <name evidence="1" type="ORF">EC844_12574</name>
</gene>
<sequence>MSSCLKKAILQALLKREFGKNYTDANGNFYVQAEKVNYRSESLYNAKPREVIFLLEGFERKKVNYLEFPYSPENPSRYEEAVVDIGKVYLNPKN</sequence>
<accession>A0A4R1XGN2</accession>
<dbReference type="AlphaFoldDB" id="A0A4R1XGN2"/>
<protein>
    <submittedName>
        <fullName evidence="1">Uncharacterized protein</fullName>
    </submittedName>
</protein>
<dbReference type="Proteomes" id="UP000294963">
    <property type="component" value="Unassembled WGS sequence"/>
</dbReference>
<reference evidence="1 2" key="1">
    <citation type="submission" date="2019-03" db="EMBL/GenBank/DDBJ databases">
        <title>Genomic analyses of the natural microbiome of Caenorhabditis elegans.</title>
        <authorList>
            <person name="Samuel B."/>
        </authorList>
    </citation>
    <scope>NUCLEOTIDE SEQUENCE [LARGE SCALE GENOMIC DNA]</scope>
    <source>
        <strain evidence="1 2">JUb89</strain>
    </source>
</reference>